<dbReference type="GO" id="GO:0032259">
    <property type="term" value="P:methylation"/>
    <property type="evidence" value="ECO:0007669"/>
    <property type="project" value="UniProtKB-KW"/>
</dbReference>
<proteinExistence type="predicted"/>
<accession>A0ABW5C6D5</accession>
<dbReference type="Pfam" id="PF13578">
    <property type="entry name" value="Methyltransf_24"/>
    <property type="match status" value="1"/>
</dbReference>
<comment type="caution">
    <text evidence="1">The sequence shown here is derived from an EMBL/GenBank/DDBJ whole genome shotgun (WGS) entry which is preliminary data.</text>
</comment>
<keyword evidence="1" id="KW-0489">Methyltransferase</keyword>
<dbReference type="SUPFAM" id="SSF53335">
    <property type="entry name" value="S-adenosyl-L-methionine-dependent methyltransferases"/>
    <property type="match status" value="1"/>
</dbReference>
<organism evidence="1 2">
    <name type="scientific">Phaeospirillum tilakii</name>
    <dbReference type="NCBI Taxonomy" id="741673"/>
    <lineage>
        <taxon>Bacteria</taxon>
        <taxon>Pseudomonadati</taxon>
        <taxon>Pseudomonadota</taxon>
        <taxon>Alphaproteobacteria</taxon>
        <taxon>Rhodospirillales</taxon>
        <taxon>Rhodospirillaceae</taxon>
        <taxon>Phaeospirillum</taxon>
    </lineage>
</organism>
<name>A0ABW5C6D5_9PROT</name>
<keyword evidence="1" id="KW-0808">Transferase</keyword>
<evidence type="ECO:0000313" key="1">
    <source>
        <dbReference type="EMBL" id="MFD2232814.1"/>
    </source>
</evidence>
<sequence>MGFEEIDALCRHIDQEIERQRPAVGERIEAIYRAYNRDFGIDWNDQSYFLTFLYLATRFRAPHSIIQTGTCCGHSAIAMALGLEDGGIDGTIDTIDPEPQAYGDGAVTRPVEIARQVARQSGHHHRIRFHRGYSVRAWDAGRIDLVNAPEGVLEQLAVPRSADLVVVDGDHTFPGAYWDLEYGARCLRPGGARLMITHDFKSIPTVRDAVRRWVRQRPGDVTLRVWGQYNGYALIGVAVP</sequence>
<dbReference type="Proteomes" id="UP001597296">
    <property type="component" value="Unassembled WGS sequence"/>
</dbReference>
<protein>
    <submittedName>
        <fullName evidence="1">O-methyltransferase</fullName>
        <ecNumber evidence="1">2.1.1.-</ecNumber>
    </submittedName>
</protein>
<dbReference type="Gene3D" id="3.40.50.150">
    <property type="entry name" value="Vaccinia Virus protein VP39"/>
    <property type="match status" value="1"/>
</dbReference>
<reference evidence="2" key="1">
    <citation type="journal article" date="2019" name="Int. J. Syst. Evol. Microbiol.">
        <title>The Global Catalogue of Microorganisms (GCM) 10K type strain sequencing project: providing services to taxonomists for standard genome sequencing and annotation.</title>
        <authorList>
            <consortium name="The Broad Institute Genomics Platform"/>
            <consortium name="The Broad Institute Genome Sequencing Center for Infectious Disease"/>
            <person name="Wu L."/>
            <person name="Ma J."/>
        </authorList>
    </citation>
    <scope>NUCLEOTIDE SEQUENCE [LARGE SCALE GENOMIC DNA]</scope>
    <source>
        <strain evidence="2">KCTC 15012</strain>
    </source>
</reference>
<gene>
    <name evidence="1" type="ORF">ACFSNB_03255</name>
</gene>
<dbReference type="EC" id="2.1.1.-" evidence="1"/>
<dbReference type="InterPro" id="IPR029063">
    <property type="entry name" value="SAM-dependent_MTases_sf"/>
</dbReference>
<dbReference type="RefSeq" id="WP_377314463.1">
    <property type="nucleotide sequence ID" value="NZ_JBHUIY010000004.1"/>
</dbReference>
<dbReference type="EMBL" id="JBHUIY010000004">
    <property type="protein sequence ID" value="MFD2232814.1"/>
    <property type="molecule type" value="Genomic_DNA"/>
</dbReference>
<dbReference type="GO" id="GO:0008168">
    <property type="term" value="F:methyltransferase activity"/>
    <property type="evidence" value="ECO:0007669"/>
    <property type="project" value="UniProtKB-KW"/>
</dbReference>
<keyword evidence="2" id="KW-1185">Reference proteome</keyword>
<evidence type="ECO:0000313" key="2">
    <source>
        <dbReference type="Proteomes" id="UP001597296"/>
    </source>
</evidence>